<dbReference type="AlphaFoldDB" id="A0A7L5DQ06"/>
<evidence type="ECO:0000256" key="1">
    <source>
        <dbReference type="ARBA" id="ARBA00022617"/>
    </source>
</evidence>
<gene>
    <name evidence="6" type="ORF">HH216_06550</name>
</gene>
<dbReference type="PROSITE" id="PS51007">
    <property type="entry name" value="CYTC"/>
    <property type="match status" value="1"/>
</dbReference>
<dbReference type="GO" id="GO:0046872">
    <property type="term" value="F:metal ion binding"/>
    <property type="evidence" value="ECO:0007669"/>
    <property type="project" value="UniProtKB-KW"/>
</dbReference>
<protein>
    <submittedName>
        <fullName evidence="6">Cytochrome c</fullName>
    </submittedName>
</protein>
<dbReference type="Gene3D" id="1.10.760.10">
    <property type="entry name" value="Cytochrome c-like domain"/>
    <property type="match status" value="1"/>
</dbReference>
<dbReference type="EMBL" id="CP051677">
    <property type="protein sequence ID" value="QJD78117.1"/>
    <property type="molecule type" value="Genomic_DNA"/>
</dbReference>
<evidence type="ECO:0000313" key="6">
    <source>
        <dbReference type="EMBL" id="QJD78117.1"/>
    </source>
</evidence>
<dbReference type="PANTHER" id="PTHR40394">
    <property type="entry name" value="LIPOPROTEIN-RELATED"/>
    <property type="match status" value="1"/>
</dbReference>
<evidence type="ECO:0000259" key="5">
    <source>
        <dbReference type="PROSITE" id="PS51007"/>
    </source>
</evidence>
<sequence>MIKTAYSTGIATLTLMGLLVVGSSCKRGHDNTGLEYAPQMYDAVGYEPYRQVKQNDINPMGLNMRLPATGTVARPNYQTKFGTGDSTSADLMLYNIPSDSMGISERVLKNPIPQTEQSLADGKVLYGRYCQHCHGEGGKGDGPVAAQYKGVPNYSSDALKTLNDGHIFHVITNGKGRMWPHGSQVTPDDRWKIVQYVHKLQQG</sequence>
<dbReference type="PROSITE" id="PS51257">
    <property type="entry name" value="PROKAR_LIPOPROTEIN"/>
    <property type="match status" value="1"/>
</dbReference>
<evidence type="ECO:0000256" key="3">
    <source>
        <dbReference type="ARBA" id="ARBA00023004"/>
    </source>
</evidence>
<evidence type="ECO:0000256" key="4">
    <source>
        <dbReference type="PROSITE-ProRule" id="PRU00433"/>
    </source>
</evidence>
<dbReference type="InterPro" id="IPR009056">
    <property type="entry name" value="Cyt_c-like_dom"/>
</dbReference>
<keyword evidence="1 4" id="KW-0349">Heme</keyword>
<keyword evidence="2 4" id="KW-0479">Metal-binding</keyword>
<keyword evidence="7" id="KW-1185">Reference proteome</keyword>
<reference evidence="6 7" key="1">
    <citation type="submission" date="2020-04" db="EMBL/GenBank/DDBJ databases">
        <title>Genome sequencing of novel species.</title>
        <authorList>
            <person name="Heo J."/>
            <person name="Kim S.-J."/>
            <person name="Kim J.-S."/>
            <person name="Hong S.-B."/>
            <person name="Kwon S.-W."/>
        </authorList>
    </citation>
    <scope>NUCLEOTIDE SEQUENCE [LARGE SCALE GENOMIC DNA]</scope>
    <source>
        <strain evidence="6 7">CJU-R4</strain>
    </source>
</reference>
<evidence type="ECO:0000256" key="2">
    <source>
        <dbReference type="ARBA" id="ARBA00022723"/>
    </source>
</evidence>
<dbReference type="Pfam" id="PF13442">
    <property type="entry name" value="Cytochrome_CBB3"/>
    <property type="match status" value="1"/>
</dbReference>
<dbReference type="Proteomes" id="UP000501128">
    <property type="component" value="Chromosome"/>
</dbReference>
<dbReference type="PANTHER" id="PTHR40394:SF2">
    <property type="entry name" value="QUINOL:CYTOCHROME C OXIDOREDUCTASE MEMBRANE PROTEIN"/>
    <property type="match status" value="1"/>
</dbReference>
<feature type="domain" description="Cytochrome c" evidence="5">
    <location>
        <begin position="117"/>
        <end position="201"/>
    </location>
</feature>
<dbReference type="SUPFAM" id="SSF46626">
    <property type="entry name" value="Cytochrome c"/>
    <property type="match status" value="1"/>
</dbReference>
<keyword evidence="3 4" id="KW-0408">Iron</keyword>
<organism evidence="6 7">
    <name type="scientific">Spirosoma rhododendri</name>
    <dbReference type="NCBI Taxonomy" id="2728024"/>
    <lineage>
        <taxon>Bacteria</taxon>
        <taxon>Pseudomonadati</taxon>
        <taxon>Bacteroidota</taxon>
        <taxon>Cytophagia</taxon>
        <taxon>Cytophagales</taxon>
        <taxon>Cytophagaceae</taxon>
        <taxon>Spirosoma</taxon>
    </lineage>
</organism>
<name>A0A7L5DQ06_9BACT</name>
<evidence type="ECO:0000313" key="7">
    <source>
        <dbReference type="Proteomes" id="UP000501128"/>
    </source>
</evidence>
<dbReference type="GO" id="GO:0009055">
    <property type="term" value="F:electron transfer activity"/>
    <property type="evidence" value="ECO:0007669"/>
    <property type="project" value="InterPro"/>
</dbReference>
<proteinExistence type="predicted"/>
<dbReference type="KEGG" id="srho:HH216_06550"/>
<accession>A0A7L5DQ06</accession>
<dbReference type="InterPro" id="IPR036909">
    <property type="entry name" value="Cyt_c-like_dom_sf"/>
</dbReference>
<dbReference type="GO" id="GO:0020037">
    <property type="term" value="F:heme binding"/>
    <property type="evidence" value="ECO:0007669"/>
    <property type="project" value="InterPro"/>
</dbReference>